<dbReference type="AlphaFoldDB" id="A0A1J1IFX4"/>
<proteinExistence type="predicted"/>
<evidence type="ECO:0000313" key="2">
    <source>
        <dbReference type="EMBL" id="CRK99167.1"/>
    </source>
</evidence>
<feature type="chain" id="PRO_5013198774" evidence="1">
    <location>
        <begin position="22"/>
        <end position="130"/>
    </location>
</feature>
<reference evidence="2 3" key="1">
    <citation type="submission" date="2015-04" db="EMBL/GenBank/DDBJ databases">
        <authorList>
            <person name="Syromyatnikov M.Y."/>
            <person name="Popov V.N."/>
        </authorList>
    </citation>
    <scope>NUCLEOTIDE SEQUENCE [LARGE SCALE GENOMIC DNA]</scope>
</reference>
<evidence type="ECO:0000256" key="1">
    <source>
        <dbReference type="SAM" id="SignalP"/>
    </source>
</evidence>
<evidence type="ECO:0000313" key="3">
    <source>
        <dbReference type="Proteomes" id="UP000183832"/>
    </source>
</evidence>
<gene>
    <name evidence="2" type="ORF">CLUMA_CG012515</name>
</gene>
<keyword evidence="1" id="KW-0732">Signal</keyword>
<organism evidence="2 3">
    <name type="scientific">Clunio marinus</name>
    <dbReference type="NCBI Taxonomy" id="568069"/>
    <lineage>
        <taxon>Eukaryota</taxon>
        <taxon>Metazoa</taxon>
        <taxon>Ecdysozoa</taxon>
        <taxon>Arthropoda</taxon>
        <taxon>Hexapoda</taxon>
        <taxon>Insecta</taxon>
        <taxon>Pterygota</taxon>
        <taxon>Neoptera</taxon>
        <taxon>Endopterygota</taxon>
        <taxon>Diptera</taxon>
        <taxon>Nematocera</taxon>
        <taxon>Chironomoidea</taxon>
        <taxon>Chironomidae</taxon>
        <taxon>Clunio</taxon>
    </lineage>
</organism>
<sequence>MFNLHTFLVLIILFESQFRSTTRCSRRSNSIKSLVVIKRQNEKVKERWRQISFQSKPIVEEITQKLTQSIRRKSHKSSSCNLVDAFSGFCLTIREMWDLWDCRTVRSINKVFFPQHFMAETCEISIPDKG</sequence>
<keyword evidence="3" id="KW-1185">Reference proteome</keyword>
<feature type="signal peptide" evidence="1">
    <location>
        <begin position="1"/>
        <end position="21"/>
    </location>
</feature>
<dbReference type="EMBL" id="CVRI01000049">
    <property type="protein sequence ID" value="CRK99167.1"/>
    <property type="molecule type" value="Genomic_DNA"/>
</dbReference>
<name>A0A1J1IFX4_9DIPT</name>
<protein>
    <submittedName>
        <fullName evidence="2">CLUMA_CG012515, isoform A</fullName>
    </submittedName>
</protein>
<accession>A0A1J1IFX4</accession>
<dbReference type="Proteomes" id="UP000183832">
    <property type="component" value="Unassembled WGS sequence"/>
</dbReference>